<dbReference type="InterPro" id="IPR036034">
    <property type="entry name" value="PDZ_sf"/>
</dbReference>
<organism evidence="3 4">
    <name type="scientific">Aegilops tauschii subsp. strangulata</name>
    <name type="common">Goatgrass</name>
    <dbReference type="NCBI Taxonomy" id="200361"/>
    <lineage>
        <taxon>Eukaryota</taxon>
        <taxon>Viridiplantae</taxon>
        <taxon>Streptophyta</taxon>
        <taxon>Embryophyta</taxon>
        <taxon>Tracheophyta</taxon>
        <taxon>Spermatophyta</taxon>
        <taxon>Magnoliopsida</taxon>
        <taxon>Liliopsida</taxon>
        <taxon>Poales</taxon>
        <taxon>Poaceae</taxon>
        <taxon>BOP clade</taxon>
        <taxon>Pooideae</taxon>
        <taxon>Triticodae</taxon>
        <taxon>Triticeae</taxon>
        <taxon>Triticinae</taxon>
        <taxon>Aegilops</taxon>
    </lineage>
</organism>
<name>A0A453JGF4_AEGTS</name>
<reference evidence="3" key="4">
    <citation type="submission" date="2019-03" db="UniProtKB">
        <authorList>
            <consortium name="EnsemblPlants"/>
        </authorList>
    </citation>
    <scope>IDENTIFICATION</scope>
</reference>
<dbReference type="Pfam" id="PF17820">
    <property type="entry name" value="PDZ_6"/>
    <property type="match status" value="1"/>
</dbReference>
<dbReference type="InterPro" id="IPR009003">
    <property type="entry name" value="Peptidase_S1_PA"/>
</dbReference>
<feature type="domain" description="PDZ" evidence="2">
    <location>
        <begin position="409"/>
        <end position="447"/>
    </location>
</feature>
<sequence>GEKTPNAGGQRTRGNPEKEREAGGGGAQGEKMPKACRRRTRGDPDLETEREAKKRSLAAEEASPSAMFAAFERGDAPQSEAKSERVYDVVESVTEESSGSPIPLLHETYIPDELASHPGIHHAFELAEAKYNAEKDHRYALFTMARGPPHSCLFNERRLLPICETAKDAVLLVSGSVIRLSSSLGRVPLNKCCGLWFQQDEEKKTAIVLTSAHLVRKQDPSVMNQWTGKYHRDARVIVHLLDGTTARGSLLYLQEHYEIALYEVTMHKPVELPTFNDTVHSGQDVFRLGRDDESLDLKITHGRVEYKIPVRHERCHYLYFSSDESRHRLLHDDGGPIVDLEGKVVGLVNNHINETFVPSCILHKCLDFWRSFKCMPRLHLGMTFTSINLLDPVCIERMKRKHNIESGLIVQQVSKGSYAEKLGIRKGDVIEGFNGKYVSTTIELESMLVDICWDHFDQRNKLYAEKDVSVLIYNAAKLCRRTRNLTVVVSDFGEDIIEEALMLSRLNNKEVM</sequence>
<feature type="compositionally biased region" description="Basic and acidic residues" evidence="1">
    <location>
        <begin position="41"/>
        <end position="58"/>
    </location>
</feature>
<accession>A0A453JGF4</accession>
<reference evidence="4" key="2">
    <citation type="journal article" date="2017" name="Nat. Plants">
        <title>The Aegilops tauschii genome reveals multiple impacts of transposons.</title>
        <authorList>
            <person name="Zhao G."/>
            <person name="Zou C."/>
            <person name="Li K."/>
            <person name="Wang K."/>
            <person name="Li T."/>
            <person name="Gao L."/>
            <person name="Zhang X."/>
            <person name="Wang H."/>
            <person name="Yang Z."/>
            <person name="Liu X."/>
            <person name="Jiang W."/>
            <person name="Mao L."/>
            <person name="Kong X."/>
            <person name="Jiao Y."/>
            <person name="Jia J."/>
        </authorList>
    </citation>
    <scope>NUCLEOTIDE SEQUENCE [LARGE SCALE GENOMIC DNA]</scope>
    <source>
        <strain evidence="4">cv. AL8/78</strain>
    </source>
</reference>
<dbReference type="Pfam" id="PF13365">
    <property type="entry name" value="Trypsin_2"/>
    <property type="match status" value="1"/>
</dbReference>
<dbReference type="Gene3D" id="2.30.42.10">
    <property type="match status" value="1"/>
</dbReference>
<dbReference type="SUPFAM" id="SSF50494">
    <property type="entry name" value="Trypsin-like serine proteases"/>
    <property type="match status" value="1"/>
</dbReference>
<evidence type="ECO:0000313" key="3">
    <source>
        <dbReference type="EnsemblPlants" id="AET5Gv20023700.4"/>
    </source>
</evidence>
<keyword evidence="4" id="KW-1185">Reference proteome</keyword>
<dbReference type="InterPro" id="IPR041489">
    <property type="entry name" value="PDZ_6"/>
</dbReference>
<dbReference type="STRING" id="200361.A0A453JGF4"/>
<evidence type="ECO:0000313" key="4">
    <source>
        <dbReference type="Proteomes" id="UP000015105"/>
    </source>
</evidence>
<dbReference type="AlphaFoldDB" id="A0A453JGF4"/>
<feature type="region of interest" description="Disordered" evidence="1">
    <location>
        <begin position="1"/>
        <end position="64"/>
    </location>
</feature>
<dbReference type="Gramene" id="AET5Gv20023700.4">
    <property type="protein sequence ID" value="AET5Gv20023700.4"/>
    <property type="gene ID" value="AET5Gv20023700"/>
</dbReference>
<protein>
    <recommendedName>
        <fullName evidence="2">PDZ domain-containing protein</fullName>
    </recommendedName>
</protein>
<evidence type="ECO:0000259" key="2">
    <source>
        <dbReference type="Pfam" id="PF17820"/>
    </source>
</evidence>
<reference evidence="4" key="1">
    <citation type="journal article" date="2014" name="Science">
        <title>Ancient hybridizations among the ancestral genomes of bread wheat.</title>
        <authorList>
            <consortium name="International Wheat Genome Sequencing Consortium,"/>
            <person name="Marcussen T."/>
            <person name="Sandve S.R."/>
            <person name="Heier L."/>
            <person name="Spannagl M."/>
            <person name="Pfeifer M."/>
            <person name="Jakobsen K.S."/>
            <person name="Wulff B.B."/>
            <person name="Steuernagel B."/>
            <person name="Mayer K.F."/>
            <person name="Olsen O.A."/>
        </authorList>
    </citation>
    <scope>NUCLEOTIDE SEQUENCE [LARGE SCALE GENOMIC DNA]</scope>
    <source>
        <strain evidence="4">cv. AL8/78</strain>
    </source>
</reference>
<reference evidence="3" key="3">
    <citation type="journal article" date="2017" name="Nature">
        <title>Genome sequence of the progenitor of the wheat D genome Aegilops tauschii.</title>
        <authorList>
            <person name="Luo M.C."/>
            <person name="Gu Y.Q."/>
            <person name="Puiu D."/>
            <person name="Wang H."/>
            <person name="Twardziok S.O."/>
            <person name="Deal K.R."/>
            <person name="Huo N."/>
            <person name="Zhu T."/>
            <person name="Wang L."/>
            <person name="Wang Y."/>
            <person name="McGuire P.E."/>
            <person name="Liu S."/>
            <person name="Long H."/>
            <person name="Ramasamy R.K."/>
            <person name="Rodriguez J.C."/>
            <person name="Van S.L."/>
            <person name="Yuan L."/>
            <person name="Wang Z."/>
            <person name="Xia Z."/>
            <person name="Xiao L."/>
            <person name="Anderson O.D."/>
            <person name="Ouyang S."/>
            <person name="Liang Y."/>
            <person name="Zimin A.V."/>
            <person name="Pertea G."/>
            <person name="Qi P."/>
            <person name="Bennetzen J.L."/>
            <person name="Dai X."/>
            <person name="Dawson M.W."/>
            <person name="Muller H.G."/>
            <person name="Kugler K."/>
            <person name="Rivarola-Duarte L."/>
            <person name="Spannagl M."/>
            <person name="Mayer K.F.X."/>
            <person name="Lu F.H."/>
            <person name="Bevan M.W."/>
            <person name="Leroy P."/>
            <person name="Li P."/>
            <person name="You F.M."/>
            <person name="Sun Q."/>
            <person name="Liu Z."/>
            <person name="Lyons E."/>
            <person name="Wicker T."/>
            <person name="Salzberg S.L."/>
            <person name="Devos K.M."/>
            <person name="Dvorak J."/>
        </authorList>
    </citation>
    <scope>NUCLEOTIDE SEQUENCE [LARGE SCALE GENOMIC DNA]</scope>
    <source>
        <strain evidence="3">cv. AL8/78</strain>
    </source>
</reference>
<dbReference type="Gene3D" id="2.40.10.120">
    <property type="match status" value="1"/>
</dbReference>
<dbReference type="Proteomes" id="UP000015105">
    <property type="component" value="Chromosome 5D"/>
</dbReference>
<reference evidence="3" key="5">
    <citation type="journal article" date="2021" name="G3 (Bethesda)">
        <title>Aegilops tauschii genome assembly Aet v5.0 features greater sequence contiguity and improved annotation.</title>
        <authorList>
            <person name="Wang L."/>
            <person name="Zhu T."/>
            <person name="Rodriguez J.C."/>
            <person name="Deal K.R."/>
            <person name="Dubcovsky J."/>
            <person name="McGuire P.E."/>
            <person name="Lux T."/>
            <person name="Spannagl M."/>
            <person name="Mayer K.F.X."/>
            <person name="Baldrich P."/>
            <person name="Meyers B.C."/>
            <person name="Huo N."/>
            <person name="Gu Y.Q."/>
            <person name="Zhou H."/>
            <person name="Devos K.M."/>
            <person name="Bennetzen J.L."/>
            <person name="Unver T."/>
            <person name="Budak H."/>
            <person name="Gulick P.J."/>
            <person name="Galiba G."/>
            <person name="Kalapos B."/>
            <person name="Nelson D.R."/>
            <person name="Li P."/>
            <person name="You F.M."/>
            <person name="Luo M.C."/>
            <person name="Dvorak J."/>
        </authorList>
    </citation>
    <scope>NUCLEOTIDE SEQUENCE [LARGE SCALE GENOMIC DNA]</scope>
    <source>
        <strain evidence="3">cv. AL8/78</strain>
    </source>
</reference>
<dbReference type="PANTHER" id="PTHR47389:SF5">
    <property type="entry name" value="OS09G0436700 PROTEIN"/>
    <property type="match status" value="1"/>
</dbReference>
<dbReference type="SUPFAM" id="SSF50156">
    <property type="entry name" value="PDZ domain-like"/>
    <property type="match status" value="1"/>
</dbReference>
<dbReference type="PANTHER" id="PTHR47389">
    <property type="entry name" value="OS09G0436400 PROTEIN"/>
    <property type="match status" value="1"/>
</dbReference>
<proteinExistence type="predicted"/>
<dbReference type="EnsemblPlants" id="AET5Gv20023700.4">
    <property type="protein sequence ID" value="AET5Gv20023700.4"/>
    <property type="gene ID" value="AET5Gv20023700"/>
</dbReference>
<evidence type="ECO:0000256" key="1">
    <source>
        <dbReference type="SAM" id="MobiDB-lite"/>
    </source>
</evidence>